<evidence type="ECO:0000313" key="12">
    <source>
        <dbReference type="Proteomes" id="UP000230069"/>
    </source>
</evidence>
<feature type="active site" description="Cysteine sulfenic acid (-SOH) intermediate" evidence="8">
    <location>
        <position position="170"/>
    </location>
</feature>
<comment type="catalytic activity">
    <reaction evidence="1">
        <text>[glutaredoxin]-dithiol + a hydroperoxide = [glutaredoxin]-disulfide + an alcohol + H2O</text>
        <dbReference type="Rhea" id="RHEA:62624"/>
        <dbReference type="Rhea" id="RHEA-COMP:10729"/>
        <dbReference type="Rhea" id="RHEA-COMP:10730"/>
        <dbReference type="ChEBI" id="CHEBI:15377"/>
        <dbReference type="ChEBI" id="CHEBI:29950"/>
        <dbReference type="ChEBI" id="CHEBI:30879"/>
        <dbReference type="ChEBI" id="CHEBI:35924"/>
        <dbReference type="ChEBI" id="CHEBI:50058"/>
        <dbReference type="EC" id="1.11.1.25"/>
    </reaction>
</comment>
<evidence type="ECO:0000256" key="8">
    <source>
        <dbReference type="PIRSR" id="PIRSR637944-1"/>
    </source>
</evidence>
<dbReference type="InterPro" id="IPR036249">
    <property type="entry name" value="Thioredoxin-like_sf"/>
</dbReference>
<dbReference type="OrthoDB" id="1882547at2759"/>
<dbReference type="EMBL" id="KZ305018">
    <property type="protein sequence ID" value="PIA64884.1"/>
    <property type="molecule type" value="Genomic_DNA"/>
</dbReference>
<dbReference type="InParanoid" id="A0A2G5FA69"/>
<dbReference type="Gene3D" id="3.40.30.10">
    <property type="entry name" value="Glutaredoxin"/>
    <property type="match status" value="1"/>
</dbReference>
<dbReference type="PANTHER" id="PTHR10430:SF8">
    <property type="entry name" value="PEROXIREDOXIN-2A-RELATED"/>
    <property type="match status" value="1"/>
</dbReference>
<feature type="domain" description="Thioredoxin" evidence="10">
    <location>
        <begin position="123"/>
        <end position="281"/>
    </location>
</feature>
<reference evidence="11 12" key="1">
    <citation type="submission" date="2017-09" db="EMBL/GenBank/DDBJ databases">
        <title>WGS assembly of Aquilegia coerulea Goldsmith.</title>
        <authorList>
            <person name="Hodges S."/>
            <person name="Kramer E."/>
            <person name="Nordborg M."/>
            <person name="Tomkins J."/>
            <person name="Borevitz J."/>
            <person name="Derieg N."/>
            <person name="Yan J."/>
            <person name="Mihaltcheva S."/>
            <person name="Hayes R.D."/>
            <person name="Rokhsar D."/>
        </authorList>
    </citation>
    <scope>NUCLEOTIDE SEQUENCE [LARGE SCALE GENOMIC DNA]</scope>
    <source>
        <strain evidence="12">cv. Goldsmith</strain>
    </source>
</reference>
<dbReference type="Proteomes" id="UP000230069">
    <property type="component" value="Unassembled WGS sequence"/>
</dbReference>
<accession>A0A2G5FA69</accession>
<comment type="similarity">
    <text evidence="2 9">Belongs to the peroxiredoxin family. Prx5 subfamily.</text>
</comment>
<dbReference type="InterPro" id="IPR013766">
    <property type="entry name" value="Thioredoxin_domain"/>
</dbReference>
<comment type="function">
    <text evidence="9">Thiol-specific peroxidase that catalyzes the reduction of hydrogen peroxide and organic hydroperoxides to water and alcohols, respectively. Plays a role in cell protection against oxidative stress by detoxifying peroxides.</text>
</comment>
<dbReference type="EC" id="1.11.1.25" evidence="3 9"/>
<dbReference type="FunFam" id="3.40.30.10:FF:000020">
    <property type="entry name" value="Peroxiredoxin"/>
    <property type="match status" value="1"/>
</dbReference>
<evidence type="ECO:0000256" key="9">
    <source>
        <dbReference type="RuleBase" id="RU366011"/>
    </source>
</evidence>
<dbReference type="PANTHER" id="PTHR10430">
    <property type="entry name" value="PEROXIREDOXIN"/>
    <property type="match status" value="1"/>
</dbReference>
<keyword evidence="6 9" id="KW-0560">Oxidoreductase</keyword>
<evidence type="ECO:0000256" key="4">
    <source>
        <dbReference type="ARBA" id="ARBA00022559"/>
    </source>
</evidence>
<evidence type="ECO:0000256" key="5">
    <source>
        <dbReference type="ARBA" id="ARBA00022862"/>
    </source>
</evidence>
<dbReference type="AlphaFoldDB" id="A0A2G5FA69"/>
<dbReference type="GO" id="GO:0045454">
    <property type="term" value="P:cell redox homeostasis"/>
    <property type="evidence" value="ECO:0007669"/>
    <property type="project" value="TreeGrafter"/>
</dbReference>
<organism evidence="11 12">
    <name type="scientific">Aquilegia coerulea</name>
    <name type="common">Rocky mountain columbine</name>
    <dbReference type="NCBI Taxonomy" id="218851"/>
    <lineage>
        <taxon>Eukaryota</taxon>
        <taxon>Viridiplantae</taxon>
        <taxon>Streptophyta</taxon>
        <taxon>Embryophyta</taxon>
        <taxon>Tracheophyta</taxon>
        <taxon>Spermatophyta</taxon>
        <taxon>Magnoliopsida</taxon>
        <taxon>Ranunculales</taxon>
        <taxon>Ranunculaceae</taxon>
        <taxon>Thalictroideae</taxon>
        <taxon>Aquilegia</taxon>
    </lineage>
</organism>
<protein>
    <recommendedName>
        <fullName evidence="3 9">Glutaredoxin-dependent peroxiredoxin</fullName>
        <ecNumber evidence="3 9">1.11.1.25</ecNumber>
    </recommendedName>
</protein>
<name>A0A2G5FA69_AQUCA</name>
<proteinExistence type="inferred from homology"/>
<dbReference type="STRING" id="218851.A0A2G5FA69"/>
<dbReference type="GO" id="GO:0034599">
    <property type="term" value="P:cellular response to oxidative stress"/>
    <property type="evidence" value="ECO:0007669"/>
    <property type="project" value="InterPro"/>
</dbReference>
<evidence type="ECO:0000256" key="7">
    <source>
        <dbReference type="ARBA" id="ARBA00023284"/>
    </source>
</evidence>
<keyword evidence="12" id="KW-1185">Reference proteome</keyword>
<evidence type="ECO:0000256" key="6">
    <source>
        <dbReference type="ARBA" id="ARBA00023002"/>
    </source>
</evidence>
<gene>
    <name evidence="11" type="ORF">AQUCO_00100394v1</name>
</gene>
<sequence length="281" mass="30956">MVIARGDRILLLMRPAFGRRDDCYVSRKHIMESVVLEGPALLRSCTACLHQCPHTSLTLTQVPHLGLTGFCAGFDIRWMAESITHLPFGSVNYKSATQHNTTHNLVNSQVTRKEKEKKKMAPIEVGSKIPDGTLAYFDEENNLKHVSIHDLATGKTVILFGVPGAFTPTCSNQHVPGFIQNAEELKSKGVDEILLISVNDPFVMKAWGKTYPENKHVKFLADGSATYTHALGLELDLSEKGLGTRSRRFALLVDDLKVKIANIESGGEFTVSSAEEIIKAL</sequence>
<dbReference type="GO" id="GO:0008379">
    <property type="term" value="F:thioredoxin peroxidase activity"/>
    <property type="evidence" value="ECO:0007669"/>
    <property type="project" value="InterPro"/>
</dbReference>
<evidence type="ECO:0000259" key="10">
    <source>
        <dbReference type="PROSITE" id="PS51352"/>
    </source>
</evidence>
<dbReference type="Pfam" id="PF08534">
    <property type="entry name" value="Redoxin"/>
    <property type="match status" value="1"/>
</dbReference>
<dbReference type="GO" id="GO:0042744">
    <property type="term" value="P:hydrogen peroxide catabolic process"/>
    <property type="evidence" value="ECO:0007669"/>
    <property type="project" value="TreeGrafter"/>
</dbReference>
<dbReference type="SUPFAM" id="SSF52833">
    <property type="entry name" value="Thioredoxin-like"/>
    <property type="match status" value="1"/>
</dbReference>
<dbReference type="FunCoup" id="A0A2G5FA69">
    <property type="interactions" value="2111"/>
</dbReference>
<keyword evidence="7 9" id="KW-0676">Redox-active center</keyword>
<evidence type="ECO:0000256" key="3">
    <source>
        <dbReference type="ARBA" id="ARBA00013016"/>
    </source>
</evidence>
<dbReference type="CDD" id="cd03013">
    <property type="entry name" value="PRX5_like"/>
    <property type="match status" value="1"/>
</dbReference>
<evidence type="ECO:0000313" key="11">
    <source>
        <dbReference type="EMBL" id="PIA64884.1"/>
    </source>
</evidence>
<dbReference type="InterPro" id="IPR037944">
    <property type="entry name" value="PRX5-like"/>
</dbReference>
<evidence type="ECO:0000256" key="1">
    <source>
        <dbReference type="ARBA" id="ARBA00001711"/>
    </source>
</evidence>
<dbReference type="InterPro" id="IPR013740">
    <property type="entry name" value="Redoxin"/>
</dbReference>
<evidence type="ECO:0000256" key="2">
    <source>
        <dbReference type="ARBA" id="ARBA00010505"/>
    </source>
</evidence>
<keyword evidence="4 9" id="KW-0575">Peroxidase</keyword>
<keyword evidence="5 9" id="KW-0049">Antioxidant</keyword>
<dbReference type="GO" id="GO:0005737">
    <property type="term" value="C:cytoplasm"/>
    <property type="evidence" value="ECO:0007669"/>
    <property type="project" value="TreeGrafter"/>
</dbReference>
<dbReference type="PROSITE" id="PS51352">
    <property type="entry name" value="THIOREDOXIN_2"/>
    <property type="match status" value="1"/>
</dbReference>